<organism evidence="6 7">
    <name type="scientific">Thalassotalea loyana</name>
    <dbReference type="NCBI Taxonomy" id="280483"/>
    <lineage>
        <taxon>Bacteria</taxon>
        <taxon>Pseudomonadati</taxon>
        <taxon>Pseudomonadota</taxon>
        <taxon>Gammaproteobacteria</taxon>
        <taxon>Alteromonadales</taxon>
        <taxon>Colwelliaceae</taxon>
        <taxon>Thalassotalea</taxon>
    </lineage>
</organism>
<sequence>MSGYKKVPTSRLSRLASVGGLLAKVTGNVIIDGTKKKLSGQSPTLNSLILQPKNIGNLADKLAELRGAAMKLGQLLSMDAGELLPPELSQLLEKLRSSGSAMPHSQLVNTIEEQWGKDWLDKLGYMELRPFAAASIGQVHLGYGLSGEKLAIKIQYPGVAKAIESDVDNVAVLLKLSGLIPPQIDMEPLLHEAKLQLKNEADYQLEASFSKRYQTKINAKYFVIPAVINELSTNTVLAMEHVEGIEIHHTIHHEEGVRNFIAERLIELFFDELFAFQLMQTDPNFANYLYQDSSGKIVLLDFGATREIPEKVSTGYRRLISACLHKDTKAMIQSAREIGFFNDAISEPYLNDILAIFQLATEPLVNDEPYDFAESNLAQRIKDQGLKINKQQNQWHTPPVDAIFIHRKLAGLYLLANKLKASVNVRELFEAYFISKENL</sequence>
<dbReference type="InterPro" id="IPR034646">
    <property type="entry name" value="ADCK3_dom"/>
</dbReference>
<dbReference type="InterPro" id="IPR004147">
    <property type="entry name" value="ABC1_dom"/>
</dbReference>
<evidence type="ECO:0000256" key="1">
    <source>
        <dbReference type="ARBA" id="ARBA00009670"/>
    </source>
</evidence>
<dbReference type="RefSeq" id="WP_284298615.1">
    <property type="nucleotide sequence ID" value="NZ_BSSV01000004.1"/>
</dbReference>
<dbReference type="Pfam" id="PF03109">
    <property type="entry name" value="ABC1"/>
    <property type="match status" value="1"/>
</dbReference>
<name>A0ABQ6HDG3_9GAMM</name>
<evidence type="ECO:0000259" key="5">
    <source>
        <dbReference type="Pfam" id="PF03109"/>
    </source>
</evidence>
<dbReference type="EMBL" id="BSSV01000004">
    <property type="protein sequence ID" value="GLX86009.1"/>
    <property type="molecule type" value="Genomic_DNA"/>
</dbReference>
<feature type="domain" description="ABC1 atypical kinase-like" evidence="5">
    <location>
        <begin position="95"/>
        <end position="334"/>
    </location>
</feature>
<keyword evidence="7" id="KW-1185">Reference proteome</keyword>
<comment type="caution">
    <text evidence="6">The sequence shown here is derived from an EMBL/GenBank/DDBJ whole genome shotgun (WGS) entry which is preliminary data.</text>
</comment>
<evidence type="ECO:0000313" key="7">
    <source>
        <dbReference type="Proteomes" id="UP001157134"/>
    </source>
</evidence>
<dbReference type="SUPFAM" id="SSF56112">
    <property type="entry name" value="Protein kinase-like (PK-like)"/>
    <property type="match status" value="1"/>
</dbReference>
<dbReference type="Proteomes" id="UP001157134">
    <property type="component" value="Unassembled WGS sequence"/>
</dbReference>
<dbReference type="PANTHER" id="PTHR43851:SF3">
    <property type="entry name" value="COENZYME Q8"/>
    <property type="match status" value="1"/>
</dbReference>
<protein>
    <submittedName>
        <fullName evidence="6">Ubiquinol-cytochrome c reductase</fullName>
    </submittedName>
</protein>
<evidence type="ECO:0000256" key="4">
    <source>
        <dbReference type="ARBA" id="ARBA00022840"/>
    </source>
</evidence>
<dbReference type="InterPro" id="IPR011009">
    <property type="entry name" value="Kinase-like_dom_sf"/>
</dbReference>
<reference evidence="6 7" key="1">
    <citation type="submission" date="2023-03" db="EMBL/GenBank/DDBJ databases">
        <title>Thalassotalea loyana LMG 22536T draft genome sequence.</title>
        <authorList>
            <person name="Sawabe T."/>
        </authorList>
    </citation>
    <scope>NUCLEOTIDE SEQUENCE [LARGE SCALE GENOMIC DNA]</scope>
    <source>
        <strain evidence="6 7">LMG 22536</strain>
    </source>
</reference>
<comment type="similarity">
    <text evidence="1">Belongs to the protein kinase superfamily. ADCK protein kinase family.</text>
</comment>
<evidence type="ECO:0000256" key="2">
    <source>
        <dbReference type="ARBA" id="ARBA00022679"/>
    </source>
</evidence>
<dbReference type="PANTHER" id="PTHR43851">
    <property type="match status" value="1"/>
</dbReference>
<keyword evidence="3" id="KW-0547">Nucleotide-binding</keyword>
<proteinExistence type="inferred from homology"/>
<gene>
    <name evidence="6" type="ORF">tloyanaT_22610</name>
</gene>
<accession>A0ABQ6HDG3</accession>
<evidence type="ECO:0000313" key="6">
    <source>
        <dbReference type="EMBL" id="GLX86009.1"/>
    </source>
</evidence>
<evidence type="ECO:0000256" key="3">
    <source>
        <dbReference type="ARBA" id="ARBA00022741"/>
    </source>
</evidence>
<dbReference type="CDD" id="cd13970">
    <property type="entry name" value="ABC1_ADCK3"/>
    <property type="match status" value="1"/>
</dbReference>
<dbReference type="InterPro" id="IPR051409">
    <property type="entry name" value="Atypical_kinase_ADCK"/>
</dbReference>
<keyword evidence="4" id="KW-0067">ATP-binding</keyword>
<keyword evidence="2" id="KW-0808">Transferase</keyword>